<evidence type="ECO:0000313" key="1">
    <source>
        <dbReference type="EMBL" id="MFC4033302.1"/>
    </source>
</evidence>
<reference evidence="2" key="1">
    <citation type="journal article" date="2019" name="Int. J. Syst. Evol. Microbiol.">
        <title>The Global Catalogue of Microorganisms (GCM) 10K type strain sequencing project: providing services to taxonomists for standard genome sequencing and annotation.</title>
        <authorList>
            <consortium name="The Broad Institute Genomics Platform"/>
            <consortium name="The Broad Institute Genome Sequencing Center for Infectious Disease"/>
            <person name="Wu L."/>
            <person name="Ma J."/>
        </authorList>
    </citation>
    <scope>NUCLEOTIDE SEQUENCE [LARGE SCALE GENOMIC DNA]</scope>
    <source>
        <strain evidence="2">CGMCC 4.7237</strain>
    </source>
</reference>
<comment type="caution">
    <text evidence="1">The sequence shown here is derived from an EMBL/GenBank/DDBJ whole genome shotgun (WGS) entry which is preliminary data.</text>
</comment>
<proteinExistence type="predicted"/>
<evidence type="ECO:0000313" key="2">
    <source>
        <dbReference type="Proteomes" id="UP001595765"/>
    </source>
</evidence>
<protein>
    <submittedName>
        <fullName evidence="1">Uncharacterized protein</fullName>
    </submittedName>
</protein>
<gene>
    <name evidence="1" type="ORF">ACFO3J_17660</name>
</gene>
<name>A0ABV8HQU7_9ACTN</name>
<organism evidence="1 2">
    <name type="scientific">Streptomyces polygonati</name>
    <dbReference type="NCBI Taxonomy" id="1617087"/>
    <lineage>
        <taxon>Bacteria</taxon>
        <taxon>Bacillati</taxon>
        <taxon>Actinomycetota</taxon>
        <taxon>Actinomycetes</taxon>
        <taxon>Kitasatosporales</taxon>
        <taxon>Streptomycetaceae</taxon>
        <taxon>Streptomyces</taxon>
    </lineage>
</organism>
<dbReference type="EMBL" id="JBHSBB010000012">
    <property type="protein sequence ID" value="MFC4033302.1"/>
    <property type="molecule type" value="Genomic_DNA"/>
</dbReference>
<sequence>MAEEDVVGLNLFPDDGDITSADISWSYNGFGDFRRWLALAEGFDLSGMIGFGGQRPWSDVDTTLAPFLDHPDDEGDLSPVQCAAILPRLEEIARHRNGSGNDPILQRRIQTVDQLVVVLRLCVEKDVDLLFG</sequence>
<keyword evidence="2" id="KW-1185">Reference proteome</keyword>
<dbReference type="Proteomes" id="UP001595765">
    <property type="component" value="Unassembled WGS sequence"/>
</dbReference>
<dbReference type="RefSeq" id="WP_386430396.1">
    <property type="nucleotide sequence ID" value="NZ_JBHSBB010000012.1"/>
</dbReference>
<accession>A0ABV8HQU7</accession>